<gene>
    <name evidence="1" type="ORF">T11_11146</name>
</gene>
<organism evidence="1 2">
    <name type="scientific">Trichinella zimbabwensis</name>
    <dbReference type="NCBI Taxonomy" id="268475"/>
    <lineage>
        <taxon>Eukaryota</taxon>
        <taxon>Metazoa</taxon>
        <taxon>Ecdysozoa</taxon>
        <taxon>Nematoda</taxon>
        <taxon>Enoplea</taxon>
        <taxon>Dorylaimia</taxon>
        <taxon>Trichinellida</taxon>
        <taxon>Trichinellidae</taxon>
        <taxon>Trichinella</taxon>
    </lineage>
</organism>
<sequence>LVKSALCRKNRSGVGKAAPGRTKFRWCGFCGRETARGRKKPPTLFW</sequence>
<evidence type="ECO:0000313" key="1">
    <source>
        <dbReference type="EMBL" id="KRY94678.1"/>
    </source>
</evidence>
<feature type="non-terminal residue" evidence="1">
    <location>
        <position position="1"/>
    </location>
</feature>
<reference evidence="1 2" key="1">
    <citation type="submission" date="2015-01" db="EMBL/GenBank/DDBJ databases">
        <title>Evolution of Trichinella species and genotypes.</title>
        <authorList>
            <person name="Korhonen P.K."/>
            <person name="Edoardo P."/>
            <person name="Giuseppe L.R."/>
            <person name="Gasser R.B."/>
        </authorList>
    </citation>
    <scope>NUCLEOTIDE SEQUENCE [LARGE SCALE GENOMIC DNA]</scope>
    <source>
        <strain evidence="1">ISS1029</strain>
    </source>
</reference>
<accession>A0A0V1G8N6</accession>
<keyword evidence="2" id="KW-1185">Reference proteome</keyword>
<protein>
    <submittedName>
        <fullName evidence="1">Uncharacterized protein</fullName>
    </submittedName>
</protein>
<dbReference type="Proteomes" id="UP000055024">
    <property type="component" value="Unassembled WGS sequence"/>
</dbReference>
<dbReference type="EMBL" id="JYDP01004697">
    <property type="protein sequence ID" value="KRY94678.1"/>
    <property type="molecule type" value="Genomic_DNA"/>
</dbReference>
<name>A0A0V1G8N6_9BILA</name>
<comment type="caution">
    <text evidence="1">The sequence shown here is derived from an EMBL/GenBank/DDBJ whole genome shotgun (WGS) entry which is preliminary data.</text>
</comment>
<evidence type="ECO:0000313" key="2">
    <source>
        <dbReference type="Proteomes" id="UP000055024"/>
    </source>
</evidence>
<dbReference type="AlphaFoldDB" id="A0A0V1G8N6"/>
<proteinExistence type="predicted"/>